<proteinExistence type="predicted"/>
<accession>A0A0F9H8J1</accession>
<name>A0A0F9H8J1_9ZZZZ</name>
<dbReference type="EMBL" id="LAZR01025582">
    <property type="protein sequence ID" value="KKL71477.1"/>
    <property type="molecule type" value="Genomic_DNA"/>
</dbReference>
<dbReference type="PANTHER" id="PTHR30536:SF5">
    <property type="entry name" value="ALTRONATE DEHYDRATASE"/>
    <property type="match status" value="1"/>
</dbReference>
<feature type="domain" description="D-galactarate/Altronate dehydratase C-terminal" evidence="1">
    <location>
        <begin position="1"/>
        <end position="54"/>
    </location>
</feature>
<protein>
    <recommendedName>
        <fullName evidence="1">D-galactarate/Altronate dehydratase C-terminal domain-containing protein</fullName>
    </recommendedName>
</protein>
<dbReference type="InterPro" id="IPR048332">
    <property type="entry name" value="GD_AH_C"/>
</dbReference>
<evidence type="ECO:0000259" key="1">
    <source>
        <dbReference type="Pfam" id="PF20629"/>
    </source>
</evidence>
<dbReference type="AlphaFoldDB" id="A0A0F9H8J1"/>
<dbReference type="InterPro" id="IPR052172">
    <property type="entry name" value="UxaA_altronate/galactarate_dh"/>
</dbReference>
<evidence type="ECO:0000313" key="2">
    <source>
        <dbReference type="EMBL" id="KKL71477.1"/>
    </source>
</evidence>
<sequence length="57" mass="6357">DMDVNCGLLMDGEETMEEIGRRIFSFILETASGKKTKSEAYGIGDHEFVPWLMGAVM</sequence>
<dbReference type="Pfam" id="PF20629">
    <property type="entry name" value="GD_AH_C"/>
    <property type="match status" value="1"/>
</dbReference>
<organism evidence="2">
    <name type="scientific">marine sediment metagenome</name>
    <dbReference type="NCBI Taxonomy" id="412755"/>
    <lineage>
        <taxon>unclassified sequences</taxon>
        <taxon>metagenomes</taxon>
        <taxon>ecological metagenomes</taxon>
    </lineage>
</organism>
<gene>
    <name evidence="2" type="ORF">LCGC14_2094500</name>
</gene>
<feature type="non-terminal residue" evidence="2">
    <location>
        <position position="1"/>
    </location>
</feature>
<dbReference type="PANTHER" id="PTHR30536">
    <property type="entry name" value="ALTRONATE/GALACTARATE DEHYDRATASE"/>
    <property type="match status" value="1"/>
</dbReference>
<reference evidence="2" key="1">
    <citation type="journal article" date="2015" name="Nature">
        <title>Complex archaea that bridge the gap between prokaryotes and eukaryotes.</title>
        <authorList>
            <person name="Spang A."/>
            <person name="Saw J.H."/>
            <person name="Jorgensen S.L."/>
            <person name="Zaremba-Niedzwiedzka K."/>
            <person name="Martijn J."/>
            <person name="Lind A.E."/>
            <person name="van Eijk R."/>
            <person name="Schleper C."/>
            <person name="Guy L."/>
            <person name="Ettema T.J."/>
        </authorList>
    </citation>
    <scope>NUCLEOTIDE SEQUENCE</scope>
</reference>
<comment type="caution">
    <text evidence="2">The sequence shown here is derived from an EMBL/GenBank/DDBJ whole genome shotgun (WGS) entry which is preliminary data.</text>
</comment>
<dbReference type="GO" id="GO:0019698">
    <property type="term" value="P:D-galacturonate catabolic process"/>
    <property type="evidence" value="ECO:0007669"/>
    <property type="project" value="TreeGrafter"/>
</dbReference>